<sequence>MITSIKAYDRVADRIRQHRQADSRPVIVVEGPADSRFLRAGFDDEYVIFPTGTRSSAINVTEQLSAWRIPDAACVVDRDFDDEVRSRELSGFPVFAYENADLEAMASKTDAFDLMIYELGSEQKVRDNGGPEAISRLIHMVVEPIARLRAANAAKRWGLAFDKVNVADKVSLKTLEFNLDSYCAALRGESISPPSMAELISVANGSVPLPYVPLCPRRSSPYYRGRDFLAVAGVALRRRAGSCQKAATDAEHLGGVIRAIACKNVKNSPWGKDLRTFFTDLRSSSGARIPRPR</sequence>
<dbReference type="AlphaFoldDB" id="A0A1H7ALC5"/>
<evidence type="ECO:0000313" key="2">
    <source>
        <dbReference type="Proteomes" id="UP000198707"/>
    </source>
</evidence>
<dbReference type="EMBL" id="FNYV01000006">
    <property type="protein sequence ID" value="SEJ66443.1"/>
    <property type="molecule type" value="Genomic_DNA"/>
</dbReference>
<keyword evidence="2" id="KW-1185">Reference proteome</keyword>
<reference evidence="2" key="1">
    <citation type="submission" date="2016-10" db="EMBL/GenBank/DDBJ databases">
        <authorList>
            <person name="Varghese N."/>
            <person name="Submissions S."/>
        </authorList>
    </citation>
    <scope>NUCLEOTIDE SEQUENCE [LARGE SCALE GENOMIC DNA]</scope>
    <source>
        <strain evidence="2">CGMCC 4.7038</strain>
    </source>
</reference>
<accession>A0A1H7ALC5</accession>
<evidence type="ECO:0008006" key="3">
    <source>
        <dbReference type="Google" id="ProtNLM"/>
    </source>
</evidence>
<gene>
    <name evidence="1" type="ORF">SAMN05443287_106212</name>
</gene>
<organism evidence="1 2">
    <name type="scientific">Micromonospora phaseoli</name>
    <dbReference type="NCBI Taxonomy" id="1144548"/>
    <lineage>
        <taxon>Bacteria</taxon>
        <taxon>Bacillati</taxon>
        <taxon>Actinomycetota</taxon>
        <taxon>Actinomycetes</taxon>
        <taxon>Micromonosporales</taxon>
        <taxon>Micromonosporaceae</taxon>
        <taxon>Micromonospora</taxon>
    </lineage>
</organism>
<proteinExistence type="predicted"/>
<name>A0A1H7ALC5_9ACTN</name>
<dbReference type="Proteomes" id="UP000198707">
    <property type="component" value="Unassembled WGS sequence"/>
</dbReference>
<evidence type="ECO:0000313" key="1">
    <source>
        <dbReference type="EMBL" id="SEJ66443.1"/>
    </source>
</evidence>
<protein>
    <recommendedName>
        <fullName evidence="3">DUF4435 domain-containing protein</fullName>
    </recommendedName>
</protein>